<feature type="domain" description="Amino acid permease/ SLC12A" evidence="10">
    <location>
        <begin position="100"/>
        <end position="562"/>
    </location>
</feature>
<dbReference type="InterPro" id="IPR004762">
    <property type="entry name" value="Amino_acid_permease_fungi"/>
</dbReference>
<keyword evidence="12" id="KW-1185">Reference proteome</keyword>
<dbReference type="GO" id="GO:0015171">
    <property type="term" value="F:amino acid transmembrane transporter activity"/>
    <property type="evidence" value="ECO:0007669"/>
    <property type="project" value="TreeGrafter"/>
</dbReference>
<dbReference type="AlphaFoldDB" id="A0A1X7R398"/>
<dbReference type="STRING" id="1789683.A0A1X7R398"/>
<dbReference type="GO" id="GO:0016020">
    <property type="term" value="C:membrane"/>
    <property type="evidence" value="ECO:0007669"/>
    <property type="project" value="UniProtKB-SubCell"/>
</dbReference>
<evidence type="ECO:0000256" key="7">
    <source>
        <dbReference type="ARBA" id="ARBA00023136"/>
    </source>
</evidence>
<evidence type="ECO:0000256" key="9">
    <source>
        <dbReference type="SAM" id="Phobius"/>
    </source>
</evidence>
<feature type="transmembrane region" description="Helical" evidence="9">
    <location>
        <begin position="209"/>
        <end position="230"/>
    </location>
</feature>
<feature type="transmembrane region" description="Helical" evidence="9">
    <location>
        <begin position="334"/>
        <end position="355"/>
    </location>
</feature>
<keyword evidence="7 9" id="KW-0472">Membrane</keyword>
<feature type="region of interest" description="Disordered" evidence="8">
    <location>
        <begin position="16"/>
        <end position="37"/>
    </location>
</feature>
<evidence type="ECO:0000256" key="1">
    <source>
        <dbReference type="ARBA" id="ARBA00004141"/>
    </source>
</evidence>
<keyword evidence="3" id="KW-0813">Transport</keyword>
<feature type="transmembrane region" description="Helical" evidence="9">
    <location>
        <begin position="461"/>
        <end position="482"/>
    </location>
</feature>
<organism evidence="11 12">
    <name type="scientific">Maudiozyma saulgeensis</name>
    <dbReference type="NCBI Taxonomy" id="1789683"/>
    <lineage>
        <taxon>Eukaryota</taxon>
        <taxon>Fungi</taxon>
        <taxon>Dikarya</taxon>
        <taxon>Ascomycota</taxon>
        <taxon>Saccharomycotina</taxon>
        <taxon>Saccharomycetes</taxon>
        <taxon>Saccharomycetales</taxon>
        <taxon>Saccharomycetaceae</taxon>
        <taxon>Maudiozyma</taxon>
    </lineage>
</organism>
<feature type="transmembrane region" description="Helical" evidence="9">
    <location>
        <begin position="387"/>
        <end position="412"/>
    </location>
</feature>
<dbReference type="OrthoDB" id="3900342at2759"/>
<dbReference type="NCBIfam" id="TIGR00913">
    <property type="entry name" value="2A0310"/>
    <property type="match status" value="1"/>
</dbReference>
<evidence type="ECO:0000256" key="6">
    <source>
        <dbReference type="ARBA" id="ARBA00022989"/>
    </source>
</evidence>
<feature type="transmembrane region" description="Helical" evidence="9">
    <location>
        <begin position="432"/>
        <end position="449"/>
    </location>
</feature>
<dbReference type="InterPro" id="IPR050524">
    <property type="entry name" value="APC_YAT"/>
</dbReference>
<evidence type="ECO:0000313" key="11">
    <source>
        <dbReference type="EMBL" id="SMN20148.1"/>
    </source>
</evidence>
<evidence type="ECO:0000256" key="8">
    <source>
        <dbReference type="SAM" id="MobiDB-lite"/>
    </source>
</evidence>
<dbReference type="PROSITE" id="PS00218">
    <property type="entry name" value="AMINO_ACID_PERMEASE_1"/>
    <property type="match status" value="1"/>
</dbReference>
<dbReference type="PANTHER" id="PTHR43341">
    <property type="entry name" value="AMINO ACID PERMEASE"/>
    <property type="match status" value="1"/>
</dbReference>
<name>A0A1X7R398_9SACH</name>
<gene>
    <name evidence="11" type="ORF">KASA_0N00770G</name>
</gene>
<keyword evidence="5" id="KW-0029">Amino-acid transport</keyword>
<feature type="transmembrane region" description="Helical" evidence="9">
    <location>
        <begin position="236"/>
        <end position="255"/>
    </location>
</feature>
<evidence type="ECO:0000259" key="10">
    <source>
        <dbReference type="Pfam" id="PF00324"/>
    </source>
</evidence>
<comment type="similarity">
    <text evidence="2">Belongs to the amino acid-polyamine-organocation (APC) superfamily. YAT (TC 2.A.3.10) family.</text>
</comment>
<evidence type="ECO:0000256" key="3">
    <source>
        <dbReference type="ARBA" id="ARBA00022448"/>
    </source>
</evidence>
<keyword evidence="6 9" id="KW-1133">Transmembrane helix</keyword>
<sequence>MNIDEDKIDGIELVSIENHRGDSNSNSNSLSDDKKEKKRTIYVTTSLSQHQTSDETRARIQNEILSNAAMNGEYDPEMAIEIEEGTVQETEVKRELKERHTSMIALGGTIGTGLFIGISSPLLNAGPVGALIGYLFMGTLVYAVTQSLGEMATFIPVTSSFTVFTARFMSPAFGAATGYMYWFSWAVTFALELSVVGQIIDFWTLAVPLAAWISIFWVLLTCMNLFPVKFYGEFEFWVASIKVVAIIGFIIYCLCMVCGASKTLGGAVGFRYWRNPGAFGPGIISKDLNEAKFLGWFSSLINAAFTYQGTELVGVTAGETANPRKAVPRAIKQVTARILVFYILSLFFIGLLVPYDDPKLTSTDSYISSSPFIIAIENSGTKILPHIFNAVILTTIISAGNSNIYVGSRILYGLSKEKLAPKIFSKTSKGGVPVYAVFMTAAFGALAYMETSAGGQNAFNWLLNITAVAGFFSWLFISLAHIRFMRALRYRNISRNDLPFKASLMPGLAYYATFFMILIIILQGFTAFAPKFSTSDFFAAYISIFLFIGLYIVFQLYFRSPILLPLHQLDLDSGRRHLDALIWNPS</sequence>
<dbReference type="Proteomes" id="UP000196158">
    <property type="component" value="Unassembled WGS sequence"/>
</dbReference>
<dbReference type="InterPro" id="IPR004840">
    <property type="entry name" value="Amino_acid_permease_CS"/>
</dbReference>
<dbReference type="PANTHER" id="PTHR43341:SF4">
    <property type="entry name" value="ARGININE PERMEASE CAN1-RELATED"/>
    <property type="match status" value="1"/>
</dbReference>
<dbReference type="Gene3D" id="1.20.1740.10">
    <property type="entry name" value="Amino acid/polyamine transporter I"/>
    <property type="match status" value="1"/>
</dbReference>
<accession>A0A1X7R398</accession>
<dbReference type="Pfam" id="PF00324">
    <property type="entry name" value="AA_permease"/>
    <property type="match status" value="1"/>
</dbReference>
<dbReference type="FunFam" id="1.20.1740.10:FF:000006">
    <property type="entry name" value="General amino acid permease"/>
    <property type="match status" value="1"/>
</dbReference>
<proteinExistence type="inferred from homology"/>
<feature type="transmembrane region" description="Helical" evidence="9">
    <location>
        <begin position="537"/>
        <end position="558"/>
    </location>
</feature>
<feature type="transmembrane region" description="Helical" evidence="9">
    <location>
        <begin position="503"/>
        <end position="525"/>
    </location>
</feature>
<evidence type="ECO:0000256" key="5">
    <source>
        <dbReference type="ARBA" id="ARBA00022970"/>
    </source>
</evidence>
<keyword evidence="4 9" id="KW-0812">Transmembrane</keyword>
<evidence type="ECO:0000256" key="4">
    <source>
        <dbReference type="ARBA" id="ARBA00022692"/>
    </source>
</evidence>
<dbReference type="EMBL" id="FXLY01000005">
    <property type="protein sequence ID" value="SMN20148.1"/>
    <property type="molecule type" value="Genomic_DNA"/>
</dbReference>
<dbReference type="InterPro" id="IPR004841">
    <property type="entry name" value="AA-permease/SLC12A_dom"/>
</dbReference>
<evidence type="ECO:0000256" key="2">
    <source>
        <dbReference type="ARBA" id="ARBA00006983"/>
    </source>
</evidence>
<reference evidence="11 12" key="1">
    <citation type="submission" date="2017-04" db="EMBL/GenBank/DDBJ databases">
        <authorList>
            <person name="Afonso C.L."/>
            <person name="Miller P.J."/>
            <person name="Scott M.A."/>
            <person name="Spackman E."/>
            <person name="Goraichik I."/>
            <person name="Dimitrov K.M."/>
            <person name="Suarez D.L."/>
            <person name="Swayne D.E."/>
        </authorList>
    </citation>
    <scope>NUCLEOTIDE SEQUENCE [LARGE SCALE GENOMIC DNA]</scope>
</reference>
<evidence type="ECO:0000313" key="12">
    <source>
        <dbReference type="Proteomes" id="UP000196158"/>
    </source>
</evidence>
<feature type="transmembrane region" description="Helical" evidence="9">
    <location>
        <begin position="128"/>
        <end position="145"/>
    </location>
</feature>
<dbReference type="PIRSF" id="PIRSF006060">
    <property type="entry name" value="AA_transporter"/>
    <property type="match status" value="1"/>
</dbReference>
<protein>
    <submittedName>
        <fullName evidence="11">Similar to Saccharomyces cerevisiae YEL063C CAN1 Plasma membrane arginine permease, requires phosphatidyl ethanolamine (PE) for localization, exclusively associated with lipid rafts</fullName>
    </submittedName>
</protein>
<comment type="subcellular location">
    <subcellularLocation>
        <location evidence="1">Membrane</location>
        <topology evidence="1">Multi-pass membrane protein</topology>
    </subcellularLocation>
</comment>